<dbReference type="PROSITE" id="PS51450">
    <property type="entry name" value="LRR"/>
    <property type="match status" value="3"/>
</dbReference>
<dbReference type="InterPro" id="IPR001611">
    <property type="entry name" value="Leu-rich_rpt"/>
</dbReference>
<keyword evidence="2" id="KW-0677">Repeat</keyword>
<feature type="compositionally biased region" description="Acidic residues" evidence="3">
    <location>
        <begin position="208"/>
        <end position="236"/>
    </location>
</feature>
<reference evidence="6" key="2">
    <citation type="journal article" date="2016" name="G3 (Bethesda)">
        <title>Genome Evolution in Three Species of Cactophilic Drosophila.</title>
        <authorList>
            <person name="Sanchez-Flores A."/>
            <person name="Penazola F."/>
            <person name="Carpinteyro-Ponce J."/>
            <person name="Nazario-Yepiz N."/>
            <person name="Abreu-Goodger C."/>
            <person name="Machado C.A."/>
            <person name="Markow T.A."/>
        </authorList>
    </citation>
    <scope>NUCLEOTIDE SEQUENCE [LARGE SCALE GENOMIC DNA]</scope>
</reference>
<evidence type="ECO:0000313" key="6">
    <source>
        <dbReference type="Proteomes" id="UP000694904"/>
    </source>
</evidence>
<dbReference type="Proteomes" id="UP000694904">
    <property type="component" value="Chromosome 5"/>
</dbReference>
<feature type="signal peptide" evidence="5">
    <location>
        <begin position="1"/>
        <end position="23"/>
    </location>
</feature>
<evidence type="ECO:0000256" key="2">
    <source>
        <dbReference type="ARBA" id="ARBA00022737"/>
    </source>
</evidence>
<dbReference type="Pfam" id="PF13855">
    <property type="entry name" value="LRR_8"/>
    <property type="match status" value="3"/>
</dbReference>
<dbReference type="PANTHER" id="PTHR45712">
    <property type="entry name" value="AGAP008170-PA"/>
    <property type="match status" value="1"/>
</dbReference>
<evidence type="ECO:0000313" key="7">
    <source>
        <dbReference type="RefSeq" id="XP_017865653.1"/>
    </source>
</evidence>
<reference evidence="7" key="3">
    <citation type="submission" date="2025-08" db="UniProtKB">
        <authorList>
            <consortium name="RefSeq"/>
        </authorList>
    </citation>
    <scope>IDENTIFICATION</scope>
    <source>
        <tissue evidence="7">Whole organism</tissue>
    </source>
</reference>
<organism evidence="6 7">
    <name type="scientific">Drosophila arizonae</name>
    <name type="common">Fruit fly</name>
    <dbReference type="NCBI Taxonomy" id="7263"/>
    <lineage>
        <taxon>Eukaryota</taxon>
        <taxon>Metazoa</taxon>
        <taxon>Ecdysozoa</taxon>
        <taxon>Arthropoda</taxon>
        <taxon>Hexapoda</taxon>
        <taxon>Insecta</taxon>
        <taxon>Pterygota</taxon>
        <taxon>Neoptera</taxon>
        <taxon>Endopterygota</taxon>
        <taxon>Diptera</taxon>
        <taxon>Brachycera</taxon>
        <taxon>Muscomorpha</taxon>
        <taxon>Ephydroidea</taxon>
        <taxon>Drosophilidae</taxon>
        <taxon>Drosophila</taxon>
    </lineage>
</organism>
<feature type="region of interest" description="Disordered" evidence="3">
    <location>
        <begin position="1037"/>
        <end position="1056"/>
    </location>
</feature>
<feature type="region of interest" description="Disordered" evidence="3">
    <location>
        <begin position="842"/>
        <end position="908"/>
    </location>
</feature>
<evidence type="ECO:0000256" key="1">
    <source>
        <dbReference type="ARBA" id="ARBA00022614"/>
    </source>
</evidence>
<keyword evidence="5" id="KW-0732">Signal</keyword>
<feature type="transmembrane region" description="Helical" evidence="4">
    <location>
        <begin position="980"/>
        <end position="1006"/>
    </location>
</feature>
<sequence length="1056" mass="119170">MGRQARLVLLLVISLGVLHVSHSSESAAPAKAAEVLADDQLSNELFSEEELDAKKAAIKISTPKVKETPLDTTTAKAKAKAKKSEVSEETLKDLMEAAKHYETLAEDPRYNKMLPDRLKPENATVSKNSTEESYEYDDNYEYDAYNYDSSENEEDEQEVKETTSARPKKVKPTKTTTPKLHPIEENTSSKPKPKISKDIKENLSDNAIDSEYEYDDDDDVDDDDDDDDDDSDDDDEVDKMMDEEQVTFSENVPCPRYCTCSRNINSYLVATCSRLDLGTQKFGSDITDLVVTNVGPKYPILLGPKFFQKLGLKFVASIKIANCTVEYVDAEAFHGLDDLYAVNMTDVGLGIISPDTFAQNKKLRMVTVSGNDLSLMSTFHYLLKSSSIEELDFSRNNLRELNPTAFSMLSNIVYINLSQNNLEQIPEKVFASVETIEELDLSYNSLTELPAGVFNGTSLSILHLKYNTFTGDLHFGVPELQQLDLSFNSIDHVHHTMFEKMPGLTNLNLKGNGITKIQTDSFMTLKSLRHIDLSMNELDQVSSMLFFKNSELDVIRLNDNPKLSQLPTDGFLSYNGYFTVYYLDLSNCAIGALGHKTFSTMPHLTTLKMAWNNINNLPRDTLVSLTKLIDLDLSNNLITQLDELVFRENNELTKLNLAGNPITKLSVHLFKPLRQLRSLDVNDCELTSLLTDKEAGVGYPFFDTLRAFNASGNLIKRISTSDIKNFKDLRTLDITHNPLKCDNDFQDFISYVSLHTEIMPKKMAPMANLEDISSLIEIETQVGWTQLAQEVCKHSNSSSDGEEDLERRIEESEKKLDDDEKKLLSVLDKSVLDKSKLSNMQKIMKGSANADDDKEKEKDSDSVEEEDLNNGGEDKEDADKEYDDDSDSEYDDDSDSEDEEEPIKKSDKAKAVNAVKKYIESELKPKIKDHGLKVEEVDMSKETKDKFLIDKFGLDSDELNSDEEEIIIERGRIYYNSSNFLIPTILALTCLLVILMGLAKLVALVLRKRGERYRMAIMASKNSFVYQKLSEDIVKPTTSKEPKQPKVHRYAPINQV</sequence>
<keyword evidence="1" id="KW-0433">Leucine-rich repeat</keyword>
<name>A0ABM1PEL7_DROAR</name>
<feature type="compositionally biased region" description="Basic and acidic residues" evidence="3">
    <location>
        <begin position="851"/>
        <end position="861"/>
    </location>
</feature>
<gene>
    <name evidence="7" type="primary">LOC108615586</name>
</gene>
<feature type="compositionally biased region" description="Acidic residues" evidence="3">
    <location>
        <begin position="862"/>
        <end position="901"/>
    </location>
</feature>
<feature type="region of interest" description="Disordered" evidence="3">
    <location>
        <begin position="793"/>
        <end position="820"/>
    </location>
</feature>
<dbReference type="SUPFAM" id="SSF52058">
    <property type="entry name" value="L domain-like"/>
    <property type="match status" value="2"/>
</dbReference>
<feature type="compositionally biased region" description="Acidic residues" evidence="3">
    <location>
        <begin position="132"/>
        <end position="141"/>
    </location>
</feature>
<keyword evidence="4" id="KW-0812">Transmembrane</keyword>
<dbReference type="Gene3D" id="3.80.10.10">
    <property type="entry name" value="Ribonuclease Inhibitor"/>
    <property type="match status" value="2"/>
</dbReference>
<dbReference type="InterPro" id="IPR032675">
    <property type="entry name" value="LRR_dom_sf"/>
</dbReference>
<evidence type="ECO:0000256" key="3">
    <source>
        <dbReference type="SAM" id="MobiDB-lite"/>
    </source>
</evidence>
<feature type="region of interest" description="Disordered" evidence="3">
    <location>
        <begin position="102"/>
        <end position="236"/>
    </location>
</feature>
<dbReference type="InterPro" id="IPR050333">
    <property type="entry name" value="SLRP"/>
</dbReference>
<dbReference type="RefSeq" id="XP_017865653.1">
    <property type="nucleotide sequence ID" value="XM_018010164.1"/>
</dbReference>
<feature type="compositionally biased region" description="Basic and acidic residues" evidence="3">
    <location>
        <begin position="102"/>
        <end position="120"/>
    </location>
</feature>
<evidence type="ECO:0000256" key="4">
    <source>
        <dbReference type="SAM" id="Phobius"/>
    </source>
</evidence>
<dbReference type="InterPro" id="IPR003591">
    <property type="entry name" value="Leu-rich_rpt_typical-subtyp"/>
</dbReference>
<keyword evidence="4" id="KW-1133">Transmembrane helix</keyword>
<proteinExistence type="predicted"/>
<keyword evidence="6" id="KW-1185">Reference proteome</keyword>
<accession>A0ABM1PEL7</accession>
<feature type="chain" id="PRO_5047237059" evidence="5">
    <location>
        <begin position="24"/>
        <end position="1056"/>
    </location>
</feature>
<evidence type="ECO:0000256" key="5">
    <source>
        <dbReference type="SAM" id="SignalP"/>
    </source>
</evidence>
<protein>
    <submittedName>
        <fullName evidence="7">Uncharacterized protein LOC108615586 isoform X1</fullName>
    </submittedName>
</protein>
<feature type="compositionally biased region" description="Basic and acidic residues" evidence="3">
    <location>
        <begin position="805"/>
        <end position="820"/>
    </location>
</feature>
<reference evidence="6" key="1">
    <citation type="journal article" date="1997" name="Nucleic Acids Res.">
        <title>tRNAscan-SE: a program for improved detection of transfer RNA genes in genomic sequence.</title>
        <authorList>
            <person name="Lowe T.M."/>
            <person name="Eddy S.R."/>
        </authorList>
    </citation>
    <scope>NUCLEOTIDE SEQUENCE [LARGE SCALE GENOMIC DNA]</scope>
</reference>
<dbReference type="SMART" id="SM00369">
    <property type="entry name" value="LRR_TYP"/>
    <property type="match status" value="10"/>
</dbReference>
<dbReference type="PANTHER" id="PTHR45712:SF22">
    <property type="entry name" value="INSULIN-LIKE GROWTH FACTOR-BINDING PROTEIN COMPLEX ACID LABILE SUBUNIT"/>
    <property type="match status" value="1"/>
</dbReference>
<keyword evidence="4" id="KW-0472">Membrane</keyword>
<dbReference type="GeneID" id="108615586"/>